<dbReference type="EMBL" id="QZWG01000020">
    <property type="protein sequence ID" value="RZB44614.1"/>
    <property type="molecule type" value="Genomic_DNA"/>
</dbReference>
<evidence type="ECO:0000259" key="2">
    <source>
        <dbReference type="Pfam" id="PF15963"/>
    </source>
</evidence>
<protein>
    <recommendedName>
        <fullName evidence="2">Transcription factor TFIIIB component B'' Myb domain-containing protein</fullName>
    </recommendedName>
</protein>
<comment type="caution">
    <text evidence="3">The sequence shown here is derived from an EMBL/GenBank/DDBJ whole genome shotgun (WGS) entry which is preliminary data.</text>
</comment>
<dbReference type="Pfam" id="PF15963">
    <property type="entry name" value="Myb_DNA-bind_7"/>
    <property type="match status" value="1"/>
</dbReference>
<proteinExistence type="predicted"/>
<name>A0A445F756_GLYSO</name>
<feature type="transmembrane region" description="Helical" evidence="1">
    <location>
        <begin position="100"/>
        <end position="118"/>
    </location>
</feature>
<reference evidence="3 4" key="1">
    <citation type="submission" date="2018-09" db="EMBL/GenBank/DDBJ databases">
        <title>A high-quality reference genome of wild soybean provides a powerful tool to mine soybean genomes.</title>
        <authorList>
            <person name="Xie M."/>
            <person name="Chung C.Y.L."/>
            <person name="Li M.-W."/>
            <person name="Wong F.-L."/>
            <person name="Chan T.-F."/>
            <person name="Lam H.-M."/>
        </authorList>
    </citation>
    <scope>NUCLEOTIDE SEQUENCE [LARGE SCALE GENOMIC DNA]</scope>
    <source>
        <strain evidence="4">cv. W05</strain>
        <tissue evidence="3">Hypocotyl of etiolated seedlings</tissue>
    </source>
</reference>
<organism evidence="3 4">
    <name type="scientific">Glycine soja</name>
    <name type="common">Wild soybean</name>
    <dbReference type="NCBI Taxonomy" id="3848"/>
    <lineage>
        <taxon>Eukaryota</taxon>
        <taxon>Viridiplantae</taxon>
        <taxon>Streptophyta</taxon>
        <taxon>Embryophyta</taxon>
        <taxon>Tracheophyta</taxon>
        <taxon>Spermatophyta</taxon>
        <taxon>Magnoliopsida</taxon>
        <taxon>eudicotyledons</taxon>
        <taxon>Gunneridae</taxon>
        <taxon>Pentapetalae</taxon>
        <taxon>rosids</taxon>
        <taxon>fabids</taxon>
        <taxon>Fabales</taxon>
        <taxon>Fabaceae</taxon>
        <taxon>Papilionoideae</taxon>
        <taxon>50 kb inversion clade</taxon>
        <taxon>NPAAA clade</taxon>
        <taxon>indigoferoid/millettioid clade</taxon>
        <taxon>Phaseoleae</taxon>
        <taxon>Glycine</taxon>
        <taxon>Glycine subgen. Soja</taxon>
    </lineage>
</organism>
<dbReference type="Proteomes" id="UP000289340">
    <property type="component" value="Chromosome 20"/>
</dbReference>
<gene>
    <name evidence="3" type="ORF">D0Y65_054511</name>
</gene>
<keyword evidence="1" id="KW-0472">Membrane</keyword>
<sequence>MGTAFSLLEPLFPGKTPRQIKLKFNNEDGKYRSRLDDAVYNRAKDHSGDLWIEPVKLASTKAEEDPSGDASDFMMAEEVVDLTAGTNVYTFGQFSLSFDISLLLVLIFFFFLFQWLIYQRNILNSRCLPLPVGIRNIAGPSTKINIFTWFWPSFPK</sequence>
<keyword evidence="4" id="KW-1185">Reference proteome</keyword>
<keyword evidence="1" id="KW-0812">Transmembrane</keyword>
<evidence type="ECO:0000313" key="3">
    <source>
        <dbReference type="EMBL" id="RZB44614.1"/>
    </source>
</evidence>
<dbReference type="InterPro" id="IPR039467">
    <property type="entry name" value="TFIIIB_B''_Myb"/>
</dbReference>
<keyword evidence="1" id="KW-1133">Transmembrane helix</keyword>
<evidence type="ECO:0000313" key="4">
    <source>
        <dbReference type="Proteomes" id="UP000289340"/>
    </source>
</evidence>
<dbReference type="AlphaFoldDB" id="A0A445F756"/>
<accession>A0A445F756</accession>
<evidence type="ECO:0000256" key="1">
    <source>
        <dbReference type="SAM" id="Phobius"/>
    </source>
</evidence>
<feature type="domain" description="Transcription factor TFIIIB component B'' Myb" evidence="2">
    <location>
        <begin position="1"/>
        <end position="45"/>
    </location>
</feature>